<proteinExistence type="predicted"/>
<comment type="caution">
    <text evidence="2">The sequence shown here is derived from an EMBL/GenBank/DDBJ whole genome shotgun (WGS) entry which is preliminary data.</text>
</comment>
<dbReference type="SUPFAM" id="SSF51905">
    <property type="entry name" value="FAD/NAD(P)-binding domain"/>
    <property type="match status" value="1"/>
</dbReference>
<evidence type="ECO:0000313" key="2">
    <source>
        <dbReference type="EMBL" id="GAA3358277.1"/>
    </source>
</evidence>
<evidence type="ECO:0000259" key="1">
    <source>
        <dbReference type="Pfam" id="PF01266"/>
    </source>
</evidence>
<dbReference type="EMBL" id="BAAAYK010000038">
    <property type="protein sequence ID" value="GAA3358277.1"/>
    <property type="molecule type" value="Genomic_DNA"/>
</dbReference>
<keyword evidence="3" id="KW-1185">Reference proteome</keyword>
<dbReference type="Gene3D" id="3.50.50.60">
    <property type="entry name" value="FAD/NAD(P)-binding domain"/>
    <property type="match status" value="1"/>
</dbReference>
<sequence length="426" mass="45754">MVGAGLTGLWTAVLAKQRDPGLDVLVLDAGRAGSGGSARSGGFLSESLTHGLAHGTWLWPAEIGGLVELGRRNLREIGEFLDAEGIDADLSWCGKTAVATEPHQVGELRDEADLYREHGFTAFFQGAGGVRADLRSDSFRAGLRLPEAGGLVDPAKLVGGLLAAAERAGVRVHEGSPVRSVRAGAAAVRLRCPQGTVEAGRVVLATNAFPAPLRGLRRRVLPVWDHVLVTEPLSAAAWDSLGWRERQGVTDSHNLFHYFRPTPDGRVLWGGGAPEYFFGGRTSARFADRPEVHRRLAARFFATFPQLEGTRFTHRWGGPIDATTRSTPVFGTACAGRVAYATGFTGLGVAASRFGAQVALDLLAGAETRRTRSALARTRPLPYPPEPLRWPLVRLTHRTLARADATAGRRGRWLRLLDRHGIGLGS</sequence>
<dbReference type="Gene3D" id="3.30.9.10">
    <property type="entry name" value="D-Amino Acid Oxidase, subunit A, domain 2"/>
    <property type="match status" value="1"/>
</dbReference>
<organism evidence="2 3">
    <name type="scientific">Saccharopolyspora gregorii</name>
    <dbReference type="NCBI Taxonomy" id="33914"/>
    <lineage>
        <taxon>Bacteria</taxon>
        <taxon>Bacillati</taxon>
        <taxon>Actinomycetota</taxon>
        <taxon>Actinomycetes</taxon>
        <taxon>Pseudonocardiales</taxon>
        <taxon>Pseudonocardiaceae</taxon>
        <taxon>Saccharopolyspora</taxon>
    </lineage>
</organism>
<protein>
    <submittedName>
        <fullName evidence="2">FAD-dependent oxidoreductase</fullName>
    </submittedName>
</protein>
<name>A0ABP6RS72_9PSEU</name>
<accession>A0ABP6RS72</accession>
<gene>
    <name evidence="2" type="ORF">GCM10020366_29720</name>
</gene>
<dbReference type="InterPro" id="IPR006076">
    <property type="entry name" value="FAD-dep_OxRdtase"/>
</dbReference>
<dbReference type="PANTHER" id="PTHR13847">
    <property type="entry name" value="SARCOSINE DEHYDROGENASE-RELATED"/>
    <property type="match status" value="1"/>
</dbReference>
<dbReference type="Proteomes" id="UP001500483">
    <property type="component" value="Unassembled WGS sequence"/>
</dbReference>
<reference evidence="3" key="1">
    <citation type="journal article" date="2019" name="Int. J. Syst. Evol. Microbiol.">
        <title>The Global Catalogue of Microorganisms (GCM) 10K type strain sequencing project: providing services to taxonomists for standard genome sequencing and annotation.</title>
        <authorList>
            <consortium name="The Broad Institute Genomics Platform"/>
            <consortium name="The Broad Institute Genome Sequencing Center for Infectious Disease"/>
            <person name="Wu L."/>
            <person name="Ma J."/>
        </authorList>
    </citation>
    <scope>NUCLEOTIDE SEQUENCE [LARGE SCALE GENOMIC DNA]</scope>
    <source>
        <strain evidence="3">JCM 9687</strain>
    </source>
</reference>
<feature type="domain" description="FAD dependent oxidoreductase" evidence="1">
    <location>
        <begin position="2"/>
        <end position="359"/>
    </location>
</feature>
<dbReference type="PANTHER" id="PTHR13847:SF281">
    <property type="entry name" value="FAD DEPENDENT OXIDOREDUCTASE DOMAIN-CONTAINING PROTEIN"/>
    <property type="match status" value="1"/>
</dbReference>
<dbReference type="Pfam" id="PF01266">
    <property type="entry name" value="DAO"/>
    <property type="match status" value="1"/>
</dbReference>
<evidence type="ECO:0000313" key="3">
    <source>
        <dbReference type="Proteomes" id="UP001500483"/>
    </source>
</evidence>
<dbReference type="InterPro" id="IPR036188">
    <property type="entry name" value="FAD/NAD-bd_sf"/>
</dbReference>